<keyword evidence="1" id="KW-1133">Transmembrane helix</keyword>
<dbReference type="KEGG" id="svo:SVI_1011"/>
<evidence type="ECO:0000313" key="3">
    <source>
        <dbReference type="Proteomes" id="UP000002350"/>
    </source>
</evidence>
<evidence type="ECO:0000256" key="1">
    <source>
        <dbReference type="SAM" id="Phobius"/>
    </source>
</evidence>
<feature type="transmembrane region" description="Helical" evidence="1">
    <location>
        <begin position="6"/>
        <end position="23"/>
    </location>
</feature>
<organism evidence="2 3">
    <name type="scientific">Shewanella violacea (strain JCM 10179 / CIP 106290 / LMG 19151 / DSS12)</name>
    <dbReference type="NCBI Taxonomy" id="637905"/>
    <lineage>
        <taxon>Bacteria</taxon>
        <taxon>Pseudomonadati</taxon>
        <taxon>Pseudomonadota</taxon>
        <taxon>Gammaproteobacteria</taxon>
        <taxon>Alteromonadales</taxon>
        <taxon>Shewanellaceae</taxon>
        <taxon>Shewanella</taxon>
    </lineage>
</organism>
<dbReference type="STRING" id="637905.SVI_1011"/>
<dbReference type="NCBIfam" id="NF038109">
    <property type="entry name" value="tapY2_fam"/>
    <property type="match status" value="1"/>
</dbReference>
<sequence length="106" mass="12050">MNYKNQYVFLAVMSMAISGIAIGDNTKNSIKKDYKCYLDTTSGHQIAFYEWQEKRVKLNMAKLPSKKTPSKGDGKRAYIKEVDECVELDAMFTLGGAQQLDQETLR</sequence>
<keyword evidence="3" id="KW-1185">Reference proteome</keyword>
<dbReference type="EMBL" id="AP011177">
    <property type="protein sequence ID" value="BAJ00982.1"/>
    <property type="molecule type" value="Genomic_DNA"/>
</dbReference>
<keyword evidence="1" id="KW-0812">Transmembrane</keyword>
<accession>D4ZH33</accession>
<dbReference type="AlphaFoldDB" id="D4ZH33"/>
<dbReference type="InterPro" id="IPR049848">
    <property type="entry name" value="TapY2-like"/>
</dbReference>
<evidence type="ECO:0000313" key="2">
    <source>
        <dbReference type="EMBL" id="BAJ00982.1"/>
    </source>
</evidence>
<gene>
    <name evidence="2" type="ordered locus">SVI_1011</name>
</gene>
<keyword evidence="1" id="KW-0472">Membrane</keyword>
<protein>
    <submittedName>
        <fullName evidence="2">Uncharacterized protein</fullName>
    </submittedName>
</protein>
<dbReference type="RefSeq" id="WP_013050293.1">
    <property type="nucleotide sequence ID" value="NC_014012.1"/>
</dbReference>
<dbReference type="Proteomes" id="UP000002350">
    <property type="component" value="Chromosome"/>
</dbReference>
<proteinExistence type="predicted"/>
<reference evidence="3" key="1">
    <citation type="journal article" date="2010" name="Mol. Biosyst.">
        <title>Complete genome sequence and comparative analysis of Shewanella violacea, a psychrophilic and piezophilic bacterium from deep sea floor sediments.</title>
        <authorList>
            <person name="Aono E."/>
            <person name="Baba T."/>
            <person name="Ara T."/>
            <person name="Nishi T."/>
            <person name="Nakamichi T."/>
            <person name="Inamoto E."/>
            <person name="Toyonaga H."/>
            <person name="Hasegawa M."/>
            <person name="Takai Y."/>
            <person name="Okumura Y."/>
            <person name="Baba M."/>
            <person name="Tomita M."/>
            <person name="Kato C."/>
            <person name="Oshima T."/>
            <person name="Nakasone K."/>
            <person name="Mori H."/>
        </authorList>
    </citation>
    <scope>NUCLEOTIDE SEQUENCE [LARGE SCALE GENOMIC DNA]</scope>
    <source>
        <strain evidence="3">JCM 10179 / CIP 106290 / LMG 19151 / DSS12</strain>
    </source>
</reference>
<name>D4ZH33_SHEVD</name>
<dbReference type="HOGENOM" id="CLU_176325_0_0_6"/>